<dbReference type="AlphaFoldDB" id="A0A196SM80"/>
<evidence type="ECO:0000256" key="6">
    <source>
        <dbReference type="ARBA" id="ARBA00022824"/>
    </source>
</evidence>
<comment type="similarity">
    <text evidence="1 8">Belongs to the arsA ATPase family.</text>
</comment>
<dbReference type="OrthoDB" id="1770at2759"/>
<name>A0A196SM80_BLAHN</name>
<dbReference type="GO" id="GO:0016887">
    <property type="term" value="F:ATP hydrolysis activity"/>
    <property type="evidence" value="ECO:0007669"/>
    <property type="project" value="InterPro"/>
</dbReference>
<dbReference type="STRING" id="478820.A0A196SM80"/>
<dbReference type="InterPro" id="IPR016300">
    <property type="entry name" value="ATPase_ArsA/GET3"/>
</dbReference>
<reference evidence="10 11" key="1">
    <citation type="submission" date="2016-05" db="EMBL/GenBank/DDBJ databases">
        <title>Nuclear genome of Blastocystis sp. subtype 1 NandII.</title>
        <authorList>
            <person name="Gentekaki E."/>
            <person name="Curtis B."/>
            <person name="Stairs C."/>
            <person name="Eme L."/>
            <person name="Herman E."/>
            <person name="Klimes V."/>
            <person name="Arias M.C."/>
            <person name="Elias M."/>
            <person name="Hilliou F."/>
            <person name="Klute M."/>
            <person name="Malik S.-B."/>
            <person name="Pightling A."/>
            <person name="Rachubinski R."/>
            <person name="Salas D."/>
            <person name="Schlacht A."/>
            <person name="Suga H."/>
            <person name="Archibald J."/>
            <person name="Ball S.G."/>
            <person name="Clark G."/>
            <person name="Dacks J."/>
            <person name="Van Der Giezen M."/>
            <person name="Tsaousis A."/>
            <person name="Roger A."/>
        </authorList>
    </citation>
    <scope>NUCLEOTIDE SEQUENCE [LARGE SCALE GENOMIC DNA]</scope>
    <source>
        <strain evidence="11">ATCC 50177 / NandII</strain>
    </source>
</reference>
<dbReference type="PANTHER" id="PTHR10803:SF3">
    <property type="entry name" value="ATPASE GET3"/>
    <property type="match status" value="1"/>
</dbReference>
<keyword evidence="5 8" id="KW-0378">Hydrolase</keyword>
<dbReference type="GO" id="GO:0005524">
    <property type="term" value="F:ATP binding"/>
    <property type="evidence" value="ECO:0007669"/>
    <property type="project" value="UniProtKB-UniRule"/>
</dbReference>
<keyword evidence="4 8" id="KW-0547">Nucleotide-binding</keyword>
<dbReference type="CDD" id="cd02035">
    <property type="entry name" value="ArsA"/>
    <property type="match status" value="1"/>
</dbReference>
<feature type="active site" evidence="8">
    <location>
        <position position="58"/>
    </location>
</feature>
<dbReference type="PANTHER" id="PTHR10803">
    <property type="entry name" value="ARSENICAL PUMP-DRIVING ATPASE ARSENITE-TRANSLOCATING ATPASE"/>
    <property type="match status" value="1"/>
</dbReference>
<dbReference type="HAMAP" id="MF_03112">
    <property type="entry name" value="Asna1_Get3"/>
    <property type="match status" value="1"/>
</dbReference>
<evidence type="ECO:0000313" key="10">
    <source>
        <dbReference type="EMBL" id="OAO17004.1"/>
    </source>
</evidence>
<keyword evidence="8" id="KW-0479">Metal-binding</keyword>
<feature type="binding site" evidence="8">
    <location>
        <position position="275"/>
    </location>
    <ligand>
        <name>Zn(2+)</name>
        <dbReference type="ChEBI" id="CHEBI:29105"/>
        <note>ligand shared between dimeric partners</note>
    </ligand>
</feature>
<feature type="binding site" evidence="8">
    <location>
        <position position="278"/>
    </location>
    <ligand>
        <name>Zn(2+)</name>
        <dbReference type="ChEBI" id="CHEBI:29105"/>
        <note>ligand shared between dimeric partners</note>
    </ligand>
</feature>
<dbReference type="GO" id="GO:0043529">
    <property type="term" value="C:GET complex"/>
    <property type="evidence" value="ECO:0007669"/>
    <property type="project" value="TreeGrafter"/>
</dbReference>
<feature type="binding site" evidence="8">
    <location>
        <position position="237"/>
    </location>
    <ligand>
        <name>ATP</name>
        <dbReference type="ChEBI" id="CHEBI:30616"/>
    </ligand>
</feature>
<evidence type="ECO:0000256" key="1">
    <source>
        <dbReference type="ARBA" id="ARBA00011040"/>
    </source>
</evidence>
<evidence type="ECO:0000256" key="5">
    <source>
        <dbReference type="ARBA" id="ARBA00022801"/>
    </source>
</evidence>
<keyword evidence="2 8" id="KW-0813">Transport</keyword>
<dbReference type="GO" id="GO:0071816">
    <property type="term" value="P:tail-anchored membrane protein insertion into ER membrane"/>
    <property type="evidence" value="ECO:0007669"/>
    <property type="project" value="TreeGrafter"/>
</dbReference>
<sequence>MEDEIDIPEPTLRHIIENQDLKWIFVGGKGGVGKTTTSCSLAVQLTNTRKSVLIISTDPAHNLSDAFKQKFTSHPLLVNGFTNLYCMEIESNPQNEFKKLFSVPGMNEEAGSKLNDLIGNLSTSIPGIDEALSFSELMKEVQEMKYDVVVFDTAPTGHTLRLLSFPSMLESSFDSLSGLTSSFSGLFSQMSALMGPNAPSMSTIKEKMSELQGTIHKVSERFKNVNETTFIAVCIPEFLSVYETERLVQQLTKYQINVNSIVINQIVFPDADCACRKCIARRKMQDKYINQVFDLFQDFHIVLVPQLTEEVRGVDALKSFSDLLKEEYNPEEHGEMLEV</sequence>
<evidence type="ECO:0000256" key="8">
    <source>
        <dbReference type="HAMAP-Rule" id="MF_03112"/>
    </source>
</evidence>
<proteinExistence type="inferred from homology"/>
<keyword evidence="8" id="KW-0862">Zinc</keyword>
<dbReference type="Proteomes" id="UP000078348">
    <property type="component" value="Unassembled WGS sequence"/>
</dbReference>
<evidence type="ECO:0000313" key="11">
    <source>
        <dbReference type="Proteomes" id="UP000078348"/>
    </source>
</evidence>
<keyword evidence="3 8" id="KW-0963">Cytoplasm</keyword>
<feature type="binding site" evidence="8">
    <location>
        <position position="264"/>
    </location>
    <ligand>
        <name>ATP</name>
        <dbReference type="ChEBI" id="CHEBI:30616"/>
    </ligand>
</feature>
<feature type="binding site" evidence="8">
    <location>
        <begin position="29"/>
        <end position="36"/>
    </location>
    <ligand>
        <name>ATP</name>
        <dbReference type="ChEBI" id="CHEBI:30616"/>
    </ligand>
</feature>
<dbReference type="InterPro" id="IPR027542">
    <property type="entry name" value="ATPase_ArsA/GET3_euk"/>
</dbReference>
<keyword evidence="7 8" id="KW-0067">ATP-binding</keyword>
<feature type="domain" description="ArsA/GET3 Anion-transporting ATPase-like" evidence="9">
    <location>
        <begin position="22"/>
        <end position="325"/>
    </location>
</feature>
<evidence type="ECO:0000256" key="3">
    <source>
        <dbReference type="ARBA" id="ARBA00022490"/>
    </source>
</evidence>
<dbReference type="SUPFAM" id="SSF52540">
    <property type="entry name" value="P-loop containing nucleoside triphosphate hydrolases"/>
    <property type="match status" value="1"/>
</dbReference>
<dbReference type="Pfam" id="PF02374">
    <property type="entry name" value="ArsA_ATPase"/>
    <property type="match status" value="1"/>
</dbReference>
<comment type="subunit">
    <text evidence="8">Homodimer.</text>
</comment>
<dbReference type="FunFam" id="3.40.50.300:FF:000235">
    <property type="entry name" value="ATPase ASNA1"/>
    <property type="match status" value="1"/>
</dbReference>
<dbReference type="InterPro" id="IPR025723">
    <property type="entry name" value="ArsA/GET3_ATPase-like"/>
</dbReference>
<comment type="function">
    <text evidence="8">ATPase required for the post-translational delivery of tail-anchored (TA) proteins to the endoplasmic reticulum. Recognizes and selectively binds the transmembrane domain of TA proteins in the cytosol. This complex then targets to the endoplasmic reticulum by membrane-bound receptors, where the tail-anchored protein is released for insertion. This process is regulated by ATP binding and hydrolysis. ATP binding drives the homodimer towards the closed dimer state, facilitating recognition of newly synthesized TA membrane proteins. ATP hydrolysis is required for insertion. Subsequently, the homodimer reverts towards the open dimer state, lowering its affinity for the membrane-bound receptor, and returning it to the cytosol to initiate a new round of targeting.</text>
</comment>
<comment type="caution">
    <text evidence="10">The sequence shown here is derived from an EMBL/GenBank/DDBJ whole genome shotgun (WGS) entry which is preliminary data.</text>
</comment>
<dbReference type="EC" id="3.6.-.-" evidence="8"/>
<evidence type="ECO:0000256" key="4">
    <source>
        <dbReference type="ARBA" id="ARBA00022741"/>
    </source>
</evidence>
<dbReference type="InterPro" id="IPR027417">
    <property type="entry name" value="P-loop_NTPase"/>
</dbReference>
<keyword evidence="11" id="KW-1185">Reference proteome</keyword>
<gene>
    <name evidence="10" type="ORF">AV274_1258</name>
</gene>
<dbReference type="Gene3D" id="3.40.50.300">
    <property type="entry name" value="P-loop containing nucleotide triphosphate hydrolases"/>
    <property type="match status" value="1"/>
</dbReference>
<dbReference type="EMBL" id="LXWW01000050">
    <property type="protein sequence ID" value="OAO17004.1"/>
    <property type="molecule type" value="Genomic_DNA"/>
</dbReference>
<evidence type="ECO:0000259" key="9">
    <source>
        <dbReference type="Pfam" id="PF02374"/>
    </source>
</evidence>
<dbReference type="GO" id="GO:0046872">
    <property type="term" value="F:metal ion binding"/>
    <property type="evidence" value="ECO:0007669"/>
    <property type="project" value="UniProtKB-KW"/>
</dbReference>
<accession>A0A196SM80</accession>
<evidence type="ECO:0000256" key="2">
    <source>
        <dbReference type="ARBA" id="ARBA00022448"/>
    </source>
</evidence>
<comment type="subcellular location">
    <subcellularLocation>
        <location evidence="8">Cytoplasm</location>
    </subcellularLocation>
    <subcellularLocation>
        <location evidence="8">Endoplasmic reticulum</location>
    </subcellularLocation>
</comment>
<evidence type="ECO:0000256" key="7">
    <source>
        <dbReference type="ARBA" id="ARBA00022840"/>
    </source>
</evidence>
<protein>
    <recommendedName>
        <fullName evidence="8">ATPase ASNA1 homolog</fullName>
        <ecNumber evidence="8">3.6.-.-</ecNumber>
    </recommendedName>
    <alternativeName>
        <fullName evidence="8">Arsenical pump-driving ATPase homolog</fullName>
    </alternativeName>
    <alternativeName>
        <fullName evidence="8">Arsenite-stimulated ATPase</fullName>
    </alternativeName>
</protein>
<organism evidence="10 11">
    <name type="scientific">Blastocystis sp. subtype 1 (strain ATCC 50177 / NandII)</name>
    <dbReference type="NCBI Taxonomy" id="478820"/>
    <lineage>
        <taxon>Eukaryota</taxon>
        <taxon>Sar</taxon>
        <taxon>Stramenopiles</taxon>
        <taxon>Bigyra</taxon>
        <taxon>Opalozoa</taxon>
        <taxon>Opalinata</taxon>
        <taxon>Blastocystidae</taxon>
        <taxon>Blastocystis</taxon>
    </lineage>
</organism>
<dbReference type="NCBIfam" id="TIGR00345">
    <property type="entry name" value="GET3_arsA_TRC40"/>
    <property type="match status" value="1"/>
</dbReference>
<keyword evidence="6 8" id="KW-0256">Endoplasmic reticulum</keyword>